<gene>
    <name evidence="4" type="ORF">SAMN05216464_110112</name>
</gene>
<dbReference type="EMBL" id="FNAI01000010">
    <property type="protein sequence ID" value="SDE86663.1"/>
    <property type="molecule type" value="Genomic_DNA"/>
</dbReference>
<feature type="domain" description="DUF7948" evidence="3">
    <location>
        <begin position="38"/>
        <end position="256"/>
    </location>
</feature>
<dbReference type="InterPro" id="IPR057708">
    <property type="entry name" value="DUF7948"/>
</dbReference>
<dbReference type="InterPro" id="IPR045829">
    <property type="entry name" value="PKD_6"/>
</dbReference>
<dbReference type="Pfam" id="PF19408">
    <property type="entry name" value="PKD_6"/>
    <property type="match status" value="1"/>
</dbReference>
<dbReference type="InterPro" id="IPR013783">
    <property type="entry name" value="Ig-like_fold"/>
</dbReference>
<protein>
    <submittedName>
        <fullName evidence="4">Por secretion system C-terminal sorting domain-containing protein</fullName>
    </submittedName>
</protein>
<accession>A0A1G7GF13</accession>
<organism evidence="4 5">
    <name type="scientific">Mucilaginibacter pineti</name>
    <dbReference type="NCBI Taxonomy" id="1391627"/>
    <lineage>
        <taxon>Bacteria</taxon>
        <taxon>Pseudomonadati</taxon>
        <taxon>Bacteroidota</taxon>
        <taxon>Sphingobacteriia</taxon>
        <taxon>Sphingobacteriales</taxon>
        <taxon>Sphingobacteriaceae</taxon>
        <taxon>Mucilaginibacter</taxon>
    </lineage>
</organism>
<dbReference type="Pfam" id="PF18962">
    <property type="entry name" value="Por_Secre_tail"/>
    <property type="match status" value="1"/>
</dbReference>
<dbReference type="RefSeq" id="WP_143014185.1">
    <property type="nucleotide sequence ID" value="NZ_FNAI01000010.1"/>
</dbReference>
<dbReference type="PANTHER" id="PTHR35580:SF1">
    <property type="entry name" value="PHYTASE-LIKE DOMAIN-CONTAINING PROTEIN"/>
    <property type="match status" value="1"/>
</dbReference>
<dbReference type="Pfam" id="PF25778">
    <property type="entry name" value="DUF7948"/>
    <property type="match status" value="1"/>
</dbReference>
<dbReference type="InterPro" id="IPR026444">
    <property type="entry name" value="Secre_tail"/>
</dbReference>
<reference evidence="4 5" key="1">
    <citation type="submission" date="2016-10" db="EMBL/GenBank/DDBJ databases">
        <authorList>
            <person name="de Groot N.N."/>
        </authorList>
    </citation>
    <scope>NUCLEOTIDE SEQUENCE [LARGE SCALE GENOMIC DNA]</scope>
    <source>
        <strain evidence="4 5">47C3B</strain>
    </source>
</reference>
<feature type="domain" description="PKD-like" evidence="2">
    <location>
        <begin position="714"/>
        <end position="791"/>
    </location>
</feature>
<dbReference type="AlphaFoldDB" id="A0A1G7GF13"/>
<evidence type="ECO:0000313" key="4">
    <source>
        <dbReference type="EMBL" id="SDE86663.1"/>
    </source>
</evidence>
<dbReference type="PANTHER" id="PTHR35580">
    <property type="entry name" value="CELL SURFACE GLYCOPROTEIN (S-LAYER PROTEIN)-LIKE PROTEIN"/>
    <property type="match status" value="1"/>
</dbReference>
<name>A0A1G7GF13_9SPHI</name>
<evidence type="ECO:0000313" key="5">
    <source>
        <dbReference type="Proteomes" id="UP000199072"/>
    </source>
</evidence>
<evidence type="ECO:0000259" key="3">
    <source>
        <dbReference type="Pfam" id="PF25778"/>
    </source>
</evidence>
<dbReference type="NCBIfam" id="TIGR04183">
    <property type="entry name" value="Por_Secre_tail"/>
    <property type="match status" value="1"/>
</dbReference>
<dbReference type="Proteomes" id="UP000199072">
    <property type="component" value="Unassembled WGS sequence"/>
</dbReference>
<dbReference type="InterPro" id="IPR052918">
    <property type="entry name" value="Motility_Chemotaxis_Reg"/>
</dbReference>
<proteinExistence type="predicted"/>
<sequence>MAHRFLHFWLCSFFSAAITLIPFIFPYQSFAGKRPLSFIENKGQVTDQKGVTRNDIDFKLAALNGLKLFIGNGQLHYQWINVRQQAGNTIVPGHKSLPPAAHDLYRMDVQLIGANPDAIMQAELPAAYYERYYLPSVGTGGAIARTFQKITYRDVYPHIDWVFYFNSNGQLEHDFIVHPGGRPSDIKLQYNGARGLALQPDGSFLATTPLGTVHEHAPFAYQADSKRPVKSSFILQGNVLSFSTAPSEQTIVIDPVLEWGTYFGGNDVDYISDVVTGNAGRIYTTGATNSASNVATTGAYQATYGGGTAYFGNDAFISKFDQAGNCMWSTYYGTADEDVAKSITKDTTGKLYIAGYTFSTTGLASTGAFHTANAGGYDAFIAGFDTSGQRLWGSYFGGEGDDGGYGPVALHCDRFNNIYLCGQTNSATGIATSGAYQTALFAGTGDQDAFLAKFNNAGALQWSTYFGGNFGDAAYRVTNDTTGNIYLTGISNSTTGIATTGQTTNGGSNDAFLVKFDALGNRIWGTYLGGNQDDYGLGLAIDSQNNIYVSGTTVSTSGLATTAAYQTTYGGGYQDGLLAKFNNAGTLQWATYYGGTSEEAATNVYCGSSAGVFICGFTGSTGMATPDGVQNTLGGSYDGFISRFSNIGSLVWGSYIGGVDADEADAIAGDELTNLYIIGITSSATGIGTSGAWQSLNGGGDNDGFLMRIKDCTPPSKPDSISGPAIVCAGASNSYLAATAANATSYWWTLPDAWTGSSTLASIVVSNNGNDGTIKVVAVNDCSISDTTILAITVNPLPAAPQIVQNGVILSTTQIYAAYQWLLNGQPIPGATNQNYTPNGAGSYAVIAFNTAGCSDTSSTFGFTTATNDILKAFGISVFPNPASEVINISTTKKINVSLYSIAGQLIQQDSLHVGTNRLSLQGLAAGIYNLRFSEHTGRKIGSQQIVRSGE</sequence>
<dbReference type="Gene3D" id="2.60.40.10">
    <property type="entry name" value="Immunoglobulins"/>
    <property type="match status" value="1"/>
</dbReference>
<dbReference type="STRING" id="1391627.SAMN05216464_110112"/>
<feature type="domain" description="Secretion system C-terminal sorting" evidence="1">
    <location>
        <begin position="878"/>
        <end position="946"/>
    </location>
</feature>
<dbReference type="OrthoDB" id="624100at2"/>
<evidence type="ECO:0000259" key="2">
    <source>
        <dbReference type="Pfam" id="PF19408"/>
    </source>
</evidence>
<dbReference type="InterPro" id="IPR010620">
    <property type="entry name" value="SBBP_repeat"/>
</dbReference>
<keyword evidence="5" id="KW-1185">Reference proteome</keyword>
<evidence type="ECO:0000259" key="1">
    <source>
        <dbReference type="Pfam" id="PF18962"/>
    </source>
</evidence>
<dbReference type="Pfam" id="PF06739">
    <property type="entry name" value="SBBP"/>
    <property type="match status" value="1"/>
</dbReference>